<dbReference type="InterPro" id="IPR000119">
    <property type="entry name" value="Hist_DNA-bd"/>
</dbReference>
<dbReference type="SUPFAM" id="SSF47729">
    <property type="entry name" value="IHF-like DNA-binding proteins"/>
    <property type="match status" value="1"/>
</dbReference>
<dbReference type="SMART" id="SM00411">
    <property type="entry name" value="BHL"/>
    <property type="match status" value="1"/>
</dbReference>
<evidence type="ECO:0000256" key="2">
    <source>
        <dbReference type="RuleBase" id="RU003939"/>
    </source>
</evidence>
<dbReference type="EMBL" id="BK014928">
    <property type="protein sequence ID" value="DAD83094.1"/>
    <property type="molecule type" value="Genomic_DNA"/>
</dbReference>
<dbReference type="Gene3D" id="4.10.520.10">
    <property type="entry name" value="IHF-like DNA-binding proteins"/>
    <property type="match status" value="1"/>
</dbReference>
<proteinExistence type="inferred from homology"/>
<dbReference type="GO" id="GO:0030527">
    <property type="term" value="F:structural constituent of chromatin"/>
    <property type="evidence" value="ECO:0007669"/>
    <property type="project" value="InterPro"/>
</dbReference>
<dbReference type="PANTHER" id="PTHR33175">
    <property type="entry name" value="DNA-BINDING PROTEIN HU"/>
    <property type="match status" value="1"/>
</dbReference>
<sequence length="92" mass="10100">MITKPALVELVREKTSINKRTIEEVVNAFVAVLGDKLAAGEEVRIKELGTFHQSVRSARKGRNPQTGEEIDVPETNVVRFKLSAAVSRALNA</sequence>
<evidence type="ECO:0000313" key="3">
    <source>
        <dbReference type="EMBL" id="DAD83094.1"/>
    </source>
</evidence>
<keyword evidence="1" id="KW-0238">DNA-binding</keyword>
<dbReference type="Pfam" id="PF00216">
    <property type="entry name" value="Bac_DNA_binding"/>
    <property type="match status" value="1"/>
</dbReference>
<accession>A0A8S5MLI1</accession>
<dbReference type="CDD" id="cd13831">
    <property type="entry name" value="HU"/>
    <property type="match status" value="1"/>
</dbReference>
<evidence type="ECO:0000256" key="1">
    <source>
        <dbReference type="ARBA" id="ARBA00023125"/>
    </source>
</evidence>
<comment type="similarity">
    <text evidence="2">Belongs to the bacterial histone-like protein family.</text>
</comment>
<name>A0A8S5MLI1_9CAUD</name>
<dbReference type="PANTHER" id="PTHR33175:SF3">
    <property type="entry name" value="DNA-BINDING PROTEIN HU-BETA"/>
    <property type="match status" value="1"/>
</dbReference>
<reference evidence="3" key="1">
    <citation type="journal article" date="2021" name="Proc. Natl. Acad. Sci. U.S.A.">
        <title>A Catalog of Tens of Thousands of Viruses from Human Metagenomes Reveals Hidden Associations with Chronic Diseases.</title>
        <authorList>
            <person name="Tisza M.J."/>
            <person name="Buck C.B."/>
        </authorList>
    </citation>
    <scope>NUCLEOTIDE SEQUENCE</scope>
    <source>
        <strain evidence="3">Ctlpi2</strain>
    </source>
</reference>
<dbReference type="PRINTS" id="PR01727">
    <property type="entry name" value="DNABINDINGHU"/>
</dbReference>
<protein>
    <submittedName>
        <fullName evidence="3">DNA binding protein</fullName>
    </submittedName>
</protein>
<dbReference type="GO" id="GO:0003677">
    <property type="term" value="F:DNA binding"/>
    <property type="evidence" value="ECO:0007669"/>
    <property type="project" value="UniProtKB-KW"/>
</dbReference>
<dbReference type="InterPro" id="IPR010992">
    <property type="entry name" value="IHF-like_DNA-bd_dom_sf"/>
</dbReference>
<organism evidence="3">
    <name type="scientific">Podoviridae sp. ctlpi2</name>
    <dbReference type="NCBI Taxonomy" id="2826574"/>
    <lineage>
        <taxon>Viruses</taxon>
        <taxon>Duplodnaviria</taxon>
        <taxon>Heunggongvirae</taxon>
        <taxon>Uroviricota</taxon>
        <taxon>Caudoviricetes</taxon>
    </lineage>
</organism>